<dbReference type="PANTHER" id="PTHR16399">
    <property type="entry name" value="GASDERMIN"/>
    <property type="match status" value="1"/>
</dbReference>
<evidence type="ECO:0008006" key="17">
    <source>
        <dbReference type="Google" id="ProtNLM"/>
    </source>
</evidence>
<dbReference type="GO" id="GO:0042742">
    <property type="term" value="P:defense response to bacterium"/>
    <property type="evidence" value="ECO:0007669"/>
    <property type="project" value="TreeGrafter"/>
</dbReference>
<feature type="domain" description="Gasdermin pore forming" evidence="13">
    <location>
        <begin position="4"/>
        <end position="242"/>
    </location>
</feature>
<evidence type="ECO:0000256" key="6">
    <source>
        <dbReference type="ARBA" id="ARBA00022490"/>
    </source>
</evidence>
<dbReference type="AlphaFoldDB" id="A0A8C8UH85"/>
<keyword evidence="7" id="KW-1210">Necrosis</keyword>
<evidence type="ECO:0000256" key="7">
    <source>
        <dbReference type="ARBA" id="ARBA00022590"/>
    </source>
</evidence>
<protein>
    <recommendedName>
        <fullName evidence="17">Gasdermin-D</fullName>
    </recommendedName>
</protein>
<evidence type="ECO:0000256" key="10">
    <source>
        <dbReference type="ARBA" id="ARBA00023139"/>
    </source>
</evidence>
<dbReference type="Proteomes" id="UP000694547">
    <property type="component" value="Chromosome 2"/>
</dbReference>
<dbReference type="GO" id="GO:0012501">
    <property type="term" value="P:programmed cell death"/>
    <property type="evidence" value="ECO:0007669"/>
    <property type="project" value="UniProtKB-KW"/>
</dbReference>
<proteinExistence type="inferred from homology"/>
<dbReference type="GeneTree" id="ENSGT00950000183140"/>
<dbReference type="GO" id="GO:0005886">
    <property type="term" value="C:plasma membrane"/>
    <property type="evidence" value="ECO:0007669"/>
    <property type="project" value="UniProtKB-SubCell"/>
</dbReference>
<evidence type="ECO:0000256" key="9">
    <source>
        <dbReference type="ARBA" id="ARBA00023136"/>
    </source>
</evidence>
<evidence type="ECO:0000256" key="4">
    <source>
        <dbReference type="ARBA" id="ARBA00022452"/>
    </source>
</evidence>
<dbReference type="GO" id="GO:0072559">
    <property type="term" value="C:NLRP3 inflammasome complex"/>
    <property type="evidence" value="ECO:0007669"/>
    <property type="project" value="TreeGrafter"/>
</dbReference>
<dbReference type="GO" id="GO:0001786">
    <property type="term" value="F:phosphatidylserine binding"/>
    <property type="evidence" value="ECO:0007669"/>
    <property type="project" value="TreeGrafter"/>
</dbReference>
<dbReference type="InterPro" id="IPR040460">
    <property type="entry name" value="Gasdermin_pore"/>
</dbReference>
<sequence>MPSAFKEVVKSAIKELDSRGDLIPVDSLCNSTSFRPYSLLSRKRSRSKYWKYRYKCVNLSIKDILEPGAPEPEPECCGCVQISDAADGNVQGRMALESMDQWKIAGAVAMSGSHSASMNVCILRVAQNTWVVMHQERHLQQPEHKILQQLRSRGEDVFMVTDVLQTQEEVQVTLIHAREGSGQFALPGPLSILQGESKGHLSRKKMVTIPAGSILAFRVAKLLIDPTWDILLIPDDEKRTFELPSSSKAPLVPHICFLWGVPYSGHEVVSLQWRWVKDKSAELRHLKMELREQLLRDIGRLLDDQPHMEALEASLDQGLCSGGQVEPLDGPAGSVLECLVLPSGELVLKLAEPISYLLGALTALTETQQKLLAEALETRMLLKQLELVEQILVQSTPWQEPSFVSLPLSLLGNSWDEEAPTWVLLEECDLTLRVDPPQVHWKPESEGPMCALSESFLAQPYMESQEPNSTIGLKCNEAGPGVGKTQ</sequence>
<keyword evidence="9" id="KW-0472">Membrane</keyword>
<dbReference type="PANTHER" id="PTHR16399:SF15">
    <property type="entry name" value="GASDERMIN-D"/>
    <property type="match status" value="1"/>
</dbReference>
<dbReference type="InterPro" id="IPR041263">
    <property type="entry name" value="Gasdermin_PUB"/>
</dbReference>
<evidence type="ECO:0000256" key="3">
    <source>
        <dbReference type="ARBA" id="ARBA00009279"/>
    </source>
</evidence>
<keyword evidence="10" id="KW-0564">Palmitate</keyword>
<keyword evidence="6" id="KW-0963">Cytoplasm</keyword>
<dbReference type="GO" id="GO:0070269">
    <property type="term" value="P:pyroptotic inflammatory response"/>
    <property type="evidence" value="ECO:0007669"/>
    <property type="project" value="TreeGrafter"/>
</dbReference>
<dbReference type="GO" id="GO:0070273">
    <property type="term" value="F:phosphatidylinositol-4-phosphate binding"/>
    <property type="evidence" value="ECO:0007669"/>
    <property type="project" value="TreeGrafter"/>
</dbReference>
<evidence type="ECO:0000259" key="14">
    <source>
        <dbReference type="Pfam" id="PF17708"/>
    </source>
</evidence>
<comment type="subcellular location">
    <subcellularLocation>
        <location evidence="2">Cell membrane</location>
        <topology evidence="2">Multi-pass membrane protein</topology>
    </subcellularLocation>
    <subcellularLocation>
        <location evidence="1">Cytoplasm</location>
        <location evidence="1">Cytosol</location>
    </subcellularLocation>
</comment>
<keyword evidence="16" id="KW-1185">Reference proteome</keyword>
<reference evidence="15 16" key="1">
    <citation type="submission" date="2018-10" db="EMBL/GenBank/DDBJ databases">
        <title>Improved assembly of the deer mouse Peromyscus maniculatus genome.</title>
        <authorList>
            <person name="Lassance J.-M."/>
            <person name="Hoekstra H.E."/>
        </authorList>
    </citation>
    <scope>NUCLEOTIDE SEQUENCE [LARGE SCALE GENOMIC DNA]</scope>
</reference>
<organism evidence="15 16">
    <name type="scientific">Peromyscus maniculatus bairdii</name>
    <name type="common">Prairie deer mouse</name>
    <dbReference type="NCBI Taxonomy" id="230844"/>
    <lineage>
        <taxon>Eukaryota</taxon>
        <taxon>Metazoa</taxon>
        <taxon>Chordata</taxon>
        <taxon>Craniata</taxon>
        <taxon>Vertebrata</taxon>
        <taxon>Euteleostomi</taxon>
        <taxon>Mammalia</taxon>
        <taxon>Eutheria</taxon>
        <taxon>Euarchontoglires</taxon>
        <taxon>Glires</taxon>
        <taxon>Rodentia</taxon>
        <taxon>Myomorpha</taxon>
        <taxon>Muroidea</taxon>
        <taxon>Cricetidae</taxon>
        <taxon>Neotominae</taxon>
        <taxon>Peromyscus</taxon>
    </lineage>
</organism>
<evidence type="ECO:0000256" key="5">
    <source>
        <dbReference type="ARBA" id="ARBA00022475"/>
    </source>
</evidence>
<dbReference type="Pfam" id="PF04598">
    <property type="entry name" value="Gasdermin"/>
    <property type="match status" value="1"/>
</dbReference>
<dbReference type="Pfam" id="PF17708">
    <property type="entry name" value="Gasdermin_C"/>
    <property type="match status" value="1"/>
</dbReference>
<evidence type="ECO:0000259" key="13">
    <source>
        <dbReference type="Pfam" id="PF04598"/>
    </source>
</evidence>
<evidence type="ECO:0000313" key="15">
    <source>
        <dbReference type="Ensembl" id="ENSPEMP00000031592.1"/>
    </source>
</evidence>
<evidence type="ECO:0000256" key="11">
    <source>
        <dbReference type="ARBA" id="ARBA00023288"/>
    </source>
</evidence>
<reference evidence="15" key="2">
    <citation type="submission" date="2025-08" db="UniProtKB">
        <authorList>
            <consortium name="Ensembl"/>
        </authorList>
    </citation>
    <scope>IDENTIFICATION</scope>
</reference>
<comment type="similarity">
    <text evidence="3">Belongs to the gasdermin family.</text>
</comment>
<reference evidence="15" key="3">
    <citation type="submission" date="2025-09" db="UniProtKB">
        <authorList>
            <consortium name="Ensembl"/>
        </authorList>
    </citation>
    <scope>IDENTIFICATION</scope>
</reference>
<evidence type="ECO:0000256" key="2">
    <source>
        <dbReference type="ARBA" id="ARBA00004651"/>
    </source>
</evidence>
<evidence type="ECO:0000256" key="1">
    <source>
        <dbReference type="ARBA" id="ARBA00004514"/>
    </source>
</evidence>
<evidence type="ECO:0000313" key="16">
    <source>
        <dbReference type="Proteomes" id="UP000694547"/>
    </source>
</evidence>
<feature type="region of interest" description="Disordered" evidence="12">
    <location>
        <begin position="467"/>
        <end position="486"/>
    </location>
</feature>
<name>A0A8C8UH85_PERMB</name>
<keyword evidence="11" id="KW-0449">Lipoprotein</keyword>
<keyword evidence="4" id="KW-1134">Transmembrane beta strand</keyword>
<feature type="domain" description="Gasdermin PUB" evidence="14">
    <location>
        <begin position="274"/>
        <end position="439"/>
    </location>
</feature>
<keyword evidence="8" id="KW-0812">Transmembrane</keyword>
<keyword evidence="5" id="KW-1003">Cell membrane</keyword>
<dbReference type="GO" id="GO:0005546">
    <property type="term" value="F:phosphatidylinositol-4,5-bisphosphate binding"/>
    <property type="evidence" value="ECO:0007669"/>
    <property type="project" value="TreeGrafter"/>
</dbReference>
<dbReference type="InterPro" id="IPR007677">
    <property type="entry name" value="Gasdermin"/>
</dbReference>
<accession>A0A8C8UH85</accession>
<evidence type="ECO:0000256" key="12">
    <source>
        <dbReference type="SAM" id="MobiDB-lite"/>
    </source>
</evidence>
<evidence type="ECO:0000256" key="8">
    <source>
        <dbReference type="ARBA" id="ARBA00022692"/>
    </source>
</evidence>
<dbReference type="Ensembl" id="ENSPEMT00000036697.1">
    <property type="protein sequence ID" value="ENSPEMP00000031592.1"/>
    <property type="gene ID" value="ENSPEMG00000031260.1"/>
</dbReference>